<dbReference type="AlphaFoldDB" id="A0A835ZBD3"/>
<gene>
    <name evidence="1" type="ORF">JKP88DRAFT_151251</name>
</gene>
<evidence type="ECO:0000313" key="1">
    <source>
        <dbReference type="EMBL" id="KAG5191282.1"/>
    </source>
</evidence>
<protein>
    <submittedName>
        <fullName evidence="1">Uncharacterized protein</fullName>
    </submittedName>
</protein>
<dbReference type="Proteomes" id="UP000664859">
    <property type="component" value="Unassembled WGS sequence"/>
</dbReference>
<proteinExistence type="predicted"/>
<sequence>RRTVLEAALSAHGLTIRPDSGLCRGYIHNTLEPHYTPDVIAFICGLHKYLYECTDYGAWCSDTILRLARMLAPSMGSYESALTYAKKHEVPILKAETLSEYGMPDVWPWLQH</sequence>
<reference evidence="1" key="1">
    <citation type="submission" date="2021-02" db="EMBL/GenBank/DDBJ databases">
        <title>First Annotated Genome of the Yellow-green Alga Tribonema minus.</title>
        <authorList>
            <person name="Mahan K.M."/>
        </authorList>
    </citation>
    <scope>NUCLEOTIDE SEQUENCE</scope>
    <source>
        <strain evidence="1">UTEX B ZZ1240</strain>
    </source>
</reference>
<name>A0A835ZBD3_9STRA</name>
<keyword evidence="2" id="KW-1185">Reference proteome</keyword>
<organism evidence="1 2">
    <name type="scientific">Tribonema minus</name>
    <dbReference type="NCBI Taxonomy" id="303371"/>
    <lineage>
        <taxon>Eukaryota</taxon>
        <taxon>Sar</taxon>
        <taxon>Stramenopiles</taxon>
        <taxon>Ochrophyta</taxon>
        <taxon>PX clade</taxon>
        <taxon>Xanthophyceae</taxon>
        <taxon>Tribonematales</taxon>
        <taxon>Tribonemataceae</taxon>
        <taxon>Tribonema</taxon>
    </lineage>
</organism>
<comment type="caution">
    <text evidence="1">The sequence shown here is derived from an EMBL/GenBank/DDBJ whole genome shotgun (WGS) entry which is preliminary data.</text>
</comment>
<feature type="non-terminal residue" evidence="1">
    <location>
        <position position="1"/>
    </location>
</feature>
<accession>A0A835ZBD3</accession>
<evidence type="ECO:0000313" key="2">
    <source>
        <dbReference type="Proteomes" id="UP000664859"/>
    </source>
</evidence>
<feature type="non-terminal residue" evidence="1">
    <location>
        <position position="112"/>
    </location>
</feature>
<dbReference type="EMBL" id="JAFCMP010000021">
    <property type="protein sequence ID" value="KAG5191282.1"/>
    <property type="molecule type" value="Genomic_DNA"/>
</dbReference>